<dbReference type="InterPro" id="IPR008984">
    <property type="entry name" value="SMAD_FHA_dom_sf"/>
</dbReference>
<dbReference type="PROSITE" id="PS50006">
    <property type="entry name" value="FHA_DOMAIN"/>
    <property type="match status" value="1"/>
</dbReference>
<evidence type="ECO:0000313" key="5">
    <source>
        <dbReference type="Proteomes" id="UP000031364"/>
    </source>
</evidence>
<feature type="compositionally biased region" description="Basic and acidic residues" evidence="2">
    <location>
        <begin position="190"/>
        <end position="199"/>
    </location>
</feature>
<dbReference type="InterPro" id="IPR000253">
    <property type="entry name" value="FHA_dom"/>
</dbReference>
<evidence type="ECO:0000259" key="3">
    <source>
        <dbReference type="PROSITE" id="PS50006"/>
    </source>
</evidence>
<organism evidence="4 5">
    <name type="scientific">Nocardia vulneris</name>
    <dbReference type="NCBI Taxonomy" id="1141657"/>
    <lineage>
        <taxon>Bacteria</taxon>
        <taxon>Bacillati</taxon>
        <taxon>Actinomycetota</taxon>
        <taxon>Actinomycetes</taxon>
        <taxon>Mycobacteriales</taxon>
        <taxon>Nocardiaceae</taxon>
        <taxon>Nocardia</taxon>
    </lineage>
</organism>
<reference evidence="4 5" key="1">
    <citation type="journal article" date="2014" name="Int. J. Syst. Evol. Microbiol.">
        <title>Nocardia vulneris sp. nov., isolated from wounds of human patients in North America.</title>
        <authorList>
            <person name="Lasker B.A."/>
            <person name="Bell M."/>
            <person name="Klenk H.P."/>
            <person name="Sproer C."/>
            <person name="Schumann C."/>
            <person name="Schumann P."/>
            <person name="Brown J.M."/>
        </authorList>
    </citation>
    <scope>NUCLEOTIDE SEQUENCE [LARGE SCALE GENOMIC DNA]</scope>
    <source>
        <strain evidence="4 5">W9851</strain>
    </source>
</reference>
<dbReference type="EMBL" id="JNFP01000043">
    <property type="protein sequence ID" value="KIA61542.1"/>
    <property type="molecule type" value="Genomic_DNA"/>
</dbReference>
<feature type="region of interest" description="Disordered" evidence="2">
    <location>
        <begin position="186"/>
        <end position="353"/>
    </location>
</feature>
<dbReference type="Gene3D" id="2.60.200.20">
    <property type="match status" value="1"/>
</dbReference>
<keyword evidence="1" id="KW-0597">Phosphoprotein</keyword>
<dbReference type="Proteomes" id="UP000031364">
    <property type="component" value="Unassembled WGS sequence"/>
</dbReference>
<feature type="compositionally biased region" description="Basic and acidic residues" evidence="2">
    <location>
        <begin position="229"/>
        <end position="245"/>
    </location>
</feature>
<proteinExistence type="predicted"/>
<dbReference type="CDD" id="cd00060">
    <property type="entry name" value="FHA"/>
    <property type="match status" value="1"/>
</dbReference>
<feature type="domain" description="FHA" evidence="3">
    <location>
        <begin position="449"/>
        <end position="502"/>
    </location>
</feature>
<name>A0ABR4Z8B8_9NOCA</name>
<evidence type="ECO:0000313" key="4">
    <source>
        <dbReference type="EMBL" id="KIA61542.1"/>
    </source>
</evidence>
<dbReference type="RefSeq" id="WP_043677272.1">
    <property type="nucleotide sequence ID" value="NZ_BDCI01000026.1"/>
</dbReference>
<evidence type="ECO:0000256" key="1">
    <source>
        <dbReference type="ARBA" id="ARBA00022553"/>
    </source>
</evidence>
<keyword evidence="5" id="KW-1185">Reference proteome</keyword>
<evidence type="ECO:0000256" key="2">
    <source>
        <dbReference type="SAM" id="MobiDB-lite"/>
    </source>
</evidence>
<dbReference type="SUPFAM" id="SSF49879">
    <property type="entry name" value="SMAD/FHA domain"/>
    <property type="match status" value="1"/>
</dbReference>
<protein>
    <recommendedName>
        <fullName evidence="3">FHA domain-containing protein</fullName>
    </recommendedName>
</protein>
<sequence>MDRQVEVVVGSHAVARVAGALVVVGHRGPGRPTPDSPAALAAESLAELVREATEQDRTAPGALIARQATRWLMKSAEQISPGEPIDFGILSPAEAGGVAIFLHGAVTAVLVGDGTVERHRGSDAAFTVDRVASAPARAAALFVDDAKGRIPEVPAERGIGWLVEGLAQAGGAIVWTDGARAASRMGAAAREARRRREDEAPLPTARIDHEPPQRTATPQRLGAAPLHDASPRQREGSPSQRDAERQQQVAASPQPGVASPQPGVASPQPGVSAPQRSVATPPPDASVPQSDVSSLRRDVPALPPDASVSQPDVSAPPPEVSAPQPEGPASQRDVPPPQRATESHTAAQSHAADTDLQHAVTQMRGTTPAPPPDPDLQRRLEATAKATALTVKVMGFKCARAHPSDPRSAFCTVCGMPVDQTQALIEVVRPPLGMLILDDGMTYTLAADAVLGRDPEHSDAAQRGLVPLRVDDSSGGMSRAHAEIHLLNWDVTVVDRGSTNGTRTRLPGYRDWIRLAPNQSMVLVAGAEVMLGNRVLRFEHLAPPPFGR</sequence>
<dbReference type="Pfam" id="PF00498">
    <property type="entry name" value="FHA"/>
    <property type="match status" value="1"/>
</dbReference>
<gene>
    <name evidence="4" type="ORF">FG87_30060</name>
</gene>
<accession>A0ABR4Z8B8</accession>
<comment type="caution">
    <text evidence="4">The sequence shown here is derived from an EMBL/GenBank/DDBJ whole genome shotgun (WGS) entry which is preliminary data.</text>
</comment>